<keyword evidence="5" id="KW-1185">Reference proteome</keyword>
<feature type="transmembrane region" description="Helical" evidence="3">
    <location>
        <begin position="86"/>
        <end position="107"/>
    </location>
</feature>
<sequence>MTAPQPSDHFDNAPPPVLLEPLAEADQRRNGLGTAALVVGASGILLAALVVTGPVGALLGVAGVVLGVLGLRRVRGGQADNRTASVAGVVVSVVALGVGAATSVLLVQSVREHSEPKTVAAPTAPPPTGPPITPQSTPDRVKEKPVEIPTVAPGTPVTVHERRAEYVVTVSDIRPNVPAPNQFDRPTDGGVFLTAQVEFAVSEAADPIPVFASATRFKFVYADGTTNNTAHAGFSIPGRKLDTLTLAAGQKTNGMIVFEVDPNRLAGARIQVDDRGGAPAGYWTVG</sequence>
<reference evidence="4 5" key="1">
    <citation type="submission" date="2016-11" db="EMBL/GenBank/DDBJ databases">
        <authorList>
            <person name="Jaros S."/>
            <person name="Januszkiewicz K."/>
            <person name="Wedrychowicz H."/>
        </authorList>
    </citation>
    <scope>NUCLEOTIDE SEQUENCE [LARGE SCALE GENOMIC DNA]</scope>
    <source>
        <strain evidence="4 5">DSM 44523</strain>
    </source>
</reference>
<keyword evidence="3" id="KW-0812">Transmembrane</keyword>
<dbReference type="AlphaFoldDB" id="A0A1M5H5P1"/>
<dbReference type="OrthoDB" id="166023at2"/>
<dbReference type="Gene3D" id="2.60.40.1240">
    <property type="match status" value="1"/>
</dbReference>
<keyword evidence="3" id="KW-1133">Transmembrane helix</keyword>
<gene>
    <name evidence="4" type="ORF">SAMN05444320_106413</name>
</gene>
<evidence type="ECO:0000313" key="5">
    <source>
        <dbReference type="Proteomes" id="UP000184501"/>
    </source>
</evidence>
<evidence type="ECO:0000313" key="4">
    <source>
        <dbReference type="EMBL" id="SHG11274.1"/>
    </source>
</evidence>
<keyword evidence="1" id="KW-0732">Signal</keyword>
<organism evidence="4 5">
    <name type="scientific">Streptoalloteichus hindustanus</name>
    <dbReference type="NCBI Taxonomy" id="2017"/>
    <lineage>
        <taxon>Bacteria</taxon>
        <taxon>Bacillati</taxon>
        <taxon>Actinomycetota</taxon>
        <taxon>Actinomycetes</taxon>
        <taxon>Pseudonocardiales</taxon>
        <taxon>Pseudonocardiaceae</taxon>
        <taxon>Streptoalloteichus</taxon>
    </lineage>
</organism>
<keyword evidence="3" id="KW-0472">Membrane</keyword>
<name>A0A1M5H5P1_STRHI</name>
<accession>A0A1M5H5P1</accession>
<evidence type="ECO:0000256" key="1">
    <source>
        <dbReference type="ARBA" id="ARBA00022729"/>
    </source>
</evidence>
<feature type="transmembrane region" description="Helical" evidence="3">
    <location>
        <begin position="57"/>
        <end position="74"/>
    </location>
</feature>
<dbReference type="Proteomes" id="UP000184501">
    <property type="component" value="Unassembled WGS sequence"/>
</dbReference>
<protein>
    <recommendedName>
        <fullName evidence="6">DUF4352 domain-containing protein</fullName>
    </recommendedName>
</protein>
<dbReference type="RefSeq" id="WP_073485729.1">
    <property type="nucleotide sequence ID" value="NZ_FQVN01000006.1"/>
</dbReference>
<evidence type="ECO:0000256" key="2">
    <source>
        <dbReference type="SAM" id="MobiDB-lite"/>
    </source>
</evidence>
<feature type="compositionally biased region" description="Pro residues" evidence="2">
    <location>
        <begin position="123"/>
        <end position="133"/>
    </location>
</feature>
<feature type="region of interest" description="Disordered" evidence="2">
    <location>
        <begin position="115"/>
        <end position="140"/>
    </location>
</feature>
<evidence type="ECO:0000256" key="3">
    <source>
        <dbReference type="SAM" id="Phobius"/>
    </source>
</evidence>
<dbReference type="InterPro" id="IPR029050">
    <property type="entry name" value="Immunoprotect_excell_Ig-like"/>
</dbReference>
<proteinExistence type="predicted"/>
<evidence type="ECO:0008006" key="6">
    <source>
        <dbReference type="Google" id="ProtNLM"/>
    </source>
</evidence>
<dbReference type="EMBL" id="FQVN01000006">
    <property type="protein sequence ID" value="SHG11274.1"/>
    <property type="molecule type" value="Genomic_DNA"/>
</dbReference>